<protein>
    <recommendedName>
        <fullName evidence="1">WAP domain-containing protein</fullName>
    </recommendedName>
</protein>
<comment type="caution">
    <text evidence="2">The sequence shown here is derived from an EMBL/GenBank/DDBJ whole genome shotgun (WGS) entry which is preliminary data.</text>
</comment>
<organism evidence="2 3">
    <name type="scientific">Dreissena polymorpha</name>
    <name type="common">Zebra mussel</name>
    <name type="synonym">Mytilus polymorpha</name>
    <dbReference type="NCBI Taxonomy" id="45954"/>
    <lineage>
        <taxon>Eukaryota</taxon>
        <taxon>Metazoa</taxon>
        <taxon>Spiralia</taxon>
        <taxon>Lophotrochozoa</taxon>
        <taxon>Mollusca</taxon>
        <taxon>Bivalvia</taxon>
        <taxon>Autobranchia</taxon>
        <taxon>Heteroconchia</taxon>
        <taxon>Euheterodonta</taxon>
        <taxon>Imparidentia</taxon>
        <taxon>Neoheterodontei</taxon>
        <taxon>Myida</taxon>
        <taxon>Dreissenoidea</taxon>
        <taxon>Dreissenidae</taxon>
        <taxon>Dreissena</taxon>
    </lineage>
</organism>
<accession>A0A9D4LB33</accession>
<dbReference type="SMART" id="SM00289">
    <property type="entry name" value="WR1"/>
    <property type="match status" value="5"/>
</dbReference>
<evidence type="ECO:0000313" key="2">
    <source>
        <dbReference type="EMBL" id="KAH3855203.1"/>
    </source>
</evidence>
<dbReference type="Proteomes" id="UP000828390">
    <property type="component" value="Unassembled WGS sequence"/>
</dbReference>
<dbReference type="InterPro" id="IPR008197">
    <property type="entry name" value="WAP_dom"/>
</dbReference>
<dbReference type="AlphaFoldDB" id="A0A9D4LB33"/>
<feature type="domain" description="WAP" evidence="1">
    <location>
        <begin position="196"/>
        <end position="248"/>
    </location>
</feature>
<gene>
    <name evidence="2" type="ORF">DPMN_097767</name>
</gene>
<dbReference type="PROSITE" id="PS51390">
    <property type="entry name" value="WAP"/>
    <property type="match status" value="1"/>
</dbReference>
<keyword evidence="3" id="KW-1185">Reference proteome</keyword>
<evidence type="ECO:0000313" key="3">
    <source>
        <dbReference type="Proteomes" id="UP000828390"/>
    </source>
</evidence>
<dbReference type="OrthoDB" id="5912039at2759"/>
<dbReference type="EMBL" id="JAIWYP010000003">
    <property type="protein sequence ID" value="KAH3855203.1"/>
    <property type="molecule type" value="Genomic_DNA"/>
</dbReference>
<reference evidence="2" key="1">
    <citation type="journal article" date="2019" name="bioRxiv">
        <title>The Genome of the Zebra Mussel, Dreissena polymorpha: A Resource for Invasive Species Research.</title>
        <authorList>
            <person name="McCartney M.A."/>
            <person name="Auch B."/>
            <person name="Kono T."/>
            <person name="Mallez S."/>
            <person name="Zhang Y."/>
            <person name="Obille A."/>
            <person name="Becker A."/>
            <person name="Abrahante J.E."/>
            <person name="Garbe J."/>
            <person name="Badalamenti J.P."/>
            <person name="Herman A."/>
            <person name="Mangelson H."/>
            <person name="Liachko I."/>
            <person name="Sullivan S."/>
            <person name="Sone E.D."/>
            <person name="Koren S."/>
            <person name="Silverstein K.A.T."/>
            <person name="Beckman K.B."/>
            <person name="Gohl D.M."/>
        </authorList>
    </citation>
    <scope>NUCLEOTIDE SEQUENCE</scope>
    <source>
        <strain evidence="2">Duluth1</strain>
        <tissue evidence="2">Whole animal</tissue>
    </source>
</reference>
<name>A0A9D4LB33_DREPO</name>
<dbReference type="GO" id="GO:0030414">
    <property type="term" value="F:peptidase inhibitor activity"/>
    <property type="evidence" value="ECO:0007669"/>
    <property type="project" value="InterPro"/>
</dbReference>
<reference evidence="2" key="2">
    <citation type="submission" date="2020-11" db="EMBL/GenBank/DDBJ databases">
        <authorList>
            <person name="McCartney M.A."/>
            <person name="Auch B."/>
            <person name="Kono T."/>
            <person name="Mallez S."/>
            <person name="Becker A."/>
            <person name="Gohl D.M."/>
            <person name="Silverstein K.A.T."/>
            <person name="Koren S."/>
            <person name="Bechman K.B."/>
            <person name="Herman A."/>
            <person name="Abrahante J.E."/>
            <person name="Garbe J."/>
        </authorList>
    </citation>
    <scope>NUCLEOTIDE SEQUENCE</scope>
    <source>
        <strain evidence="2">Duluth1</strain>
        <tissue evidence="2">Whole animal</tissue>
    </source>
</reference>
<dbReference type="GO" id="GO:0005576">
    <property type="term" value="C:extracellular region"/>
    <property type="evidence" value="ECO:0007669"/>
    <property type="project" value="InterPro"/>
</dbReference>
<sequence length="248" mass="25775">MRLIGLFLLQICTGSDIVTVSGESSVCPNGREKNGPCKPPWVAMLRCSPGFTCVNGICCKSTNLSETPVTPFPVPDCLEGEVRTGSCSKADQRCPAKSSCSSTGSCCKPTKTRCPTGIADDGPCLPPMTAAPQCKTGFMCVNGRCCKTLMVPESPKSSGPVPDCDKGEVRTGGCSKANQQCPSGSSCKNTGSCCKPIEKSLPTCPSAMPALDPSRCPPHVNVCQKDRDCGQQGRCCTGPCGERSCISG</sequence>
<proteinExistence type="predicted"/>
<evidence type="ECO:0000259" key="1">
    <source>
        <dbReference type="PROSITE" id="PS51390"/>
    </source>
</evidence>
<dbReference type="InterPro" id="IPR006150">
    <property type="entry name" value="Cys_repeat_1"/>
</dbReference>